<dbReference type="AlphaFoldDB" id="A0A1Q9E9H0"/>
<protein>
    <submittedName>
        <fullName evidence="3">Uncharacterized protein</fullName>
    </submittedName>
</protein>
<dbReference type="Proteomes" id="UP000186817">
    <property type="component" value="Unassembled WGS sequence"/>
</dbReference>
<accession>A0A1Q9E9H0</accession>
<evidence type="ECO:0000313" key="4">
    <source>
        <dbReference type="Proteomes" id="UP000186817"/>
    </source>
</evidence>
<gene>
    <name evidence="3" type="ORF">AK812_SmicGene12896</name>
</gene>
<feature type="coiled-coil region" evidence="1">
    <location>
        <begin position="226"/>
        <end position="391"/>
    </location>
</feature>
<reference evidence="3 4" key="1">
    <citation type="submission" date="2016-02" db="EMBL/GenBank/DDBJ databases">
        <title>Genome analysis of coral dinoflagellate symbionts highlights evolutionary adaptations to a symbiotic lifestyle.</title>
        <authorList>
            <person name="Aranda M."/>
            <person name="Li Y."/>
            <person name="Liew Y.J."/>
            <person name="Baumgarten S."/>
            <person name="Simakov O."/>
            <person name="Wilson M."/>
            <person name="Piel J."/>
            <person name="Ashoor H."/>
            <person name="Bougouffa S."/>
            <person name="Bajic V.B."/>
            <person name="Ryu T."/>
            <person name="Ravasi T."/>
            <person name="Bayer T."/>
            <person name="Micklem G."/>
            <person name="Kim H."/>
            <person name="Bhak J."/>
            <person name="Lajeunesse T.C."/>
            <person name="Voolstra C.R."/>
        </authorList>
    </citation>
    <scope>NUCLEOTIDE SEQUENCE [LARGE SCALE GENOMIC DNA]</scope>
    <source>
        <strain evidence="3 4">CCMP2467</strain>
    </source>
</reference>
<sequence length="470" mass="52663">MVNQEAAGTASREHDRNVMRDARENVEAATDRLSEGYEVRLAQLDADRAALAEQVCQLEMEIQNLHGNHLQDIQAHRSWHSSALDTLFETRGSELACLAMRAWRELLRGKDAGGRRRHLAGRVTARHVQEMMLQAKRALWAAWSSAAVRRAQHRRSAGAVTKAVARLSDGESRRRGAFVAWRMAVHPLRGSAQKALAHARLATVQHRQQAAHREFQRSCWDIWASNAREEARRRELEAASTALRDQVAMHKEAAQAAHASAEERLQQVELQFQESEMIAAEASSQQLLDQKLVSAKLESRLSTASEREEELRHEMSRLADLLTAAEAEVLEKTSDVENAEERLAAKTAEAHAFEQAELRQHTQEAAIAGRLARLVQQAADQEEEIAVLQTSLHAERAALAVLRRSELQITDAVTEAKSLPVRHVRTDVDEAKNRWRLEHSFSVSAIHKSGTLPETLPLASRTKRLASRSQ</sequence>
<comment type="caution">
    <text evidence="3">The sequence shown here is derived from an EMBL/GenBank/DDBJ whole genome shotgun (WGS) entry which is preliminary data.</text>
</comment>
<dbReference type="OrthoDB" id="433167at2759"/>
<name>A0A1Q9E9H0_SYMMI</name>
<proteinExistence type="predicted"/>
<dbReference type="OMA" id="WASNARE"/>
<organism evidence="3 4">
    <name type="scientific">Symbiodinium microadriaticum</name>
    <name type="common">Dinoflagellate</name>
    <name type="synonym">Zooxanthella microadriatica</name>
    <dbReference type="NCBI Taxonomy" id="2951"/>
    <lineage>
        <taxon>Eukaryota</taxon>
        <taxon>Sar</taxon>
        <taxon>Alveolata</taxon>
        <taxon>Dinophyceae</taxon>
        <taxon>Suessiales</taxon>
        <taxon>Symbiodiniaceae</taxon>
        <taxon>Symbiodinium</taxon>
    </lineage>
</organism>
<feature type="compositionally biased region" description="Basic and acidic residues" evidence="2">
    <location>
        <begin position="11"/>
        <end position="20"/>
    </location>
</feature>
<keyword evidence="1" id="KW-0175">Coiled coil</keyword>
<keyword evidence="4" id="KW-1185">Reference proteome</keyword>
<evidence type="ECO:0000313" key="3">
    <source>
        <dbReference type="EMBL" id="OLQ04066.1"/>
    </source>
</evidence>
<evidence type="ECO:0000256" key="2">
    <source>
        <dbReference type="SAM" id="MobiDB-lite"/>
    </source>
</evidence>
<dbReference type="EMBL" id="LSRX01000219">
    <property type="protein sequence ID" value="OLQ04066.1"/>
    <property type="molecule type" value="Genomic_DNA"/>
</dbReference>
<feature type="region of interest" description="Disordered" evidence="2">
    <location>
        <begin position="1"/>
        <end position="20"/>
    </location>
</feature>
<evidence type="ECO:0000256" key="1">
    <source>
        <dbReference type="SAM" id="Coils"/>
    </source>
</evidence>